<dbReference type="Pfam" id="PF01420">
    <property type="entry name" value="Methylase_S"/>
    <property type="match status" value="2"/>
</dbReference>
<name>A0ABN2MCN1_9MICO</name>
<evidence type="ECO:0000313" key="6">
    <source>
        <dbReference type="Proteomes" id="UP001500002"/>
    </source>
</evidence>
<dbReference type="EMBL" id="BAAANJ010000023">
    <property type="protein sequence ID" value="GAA1821033.1"/>
    <property type="molecule type" value="Genomic_DNA"/>
</dbReference>
<protein>
    <submittedName>
        <fullName evidence="5">Restriction endonuclease subunit S</fullName>
    </submittedName>
</protein>
<comment type="caution">
    <text evidence="5">The sequence shown here is derived from an EMBL/GenBank/DDBJ whole genome shotgun (WGS) entry which is preliminary data.</text>
</comment>
<dbReference type="Proteomes" id="UP001500002">
    <property type="component" value="Unassembled WGS sequence"/>
</dbReference>
<keyword evidence="5" id="KW-0378">Hydrolase</keyword>
<dbReference type="InterPro" id="IPR052021">
    <property type="entry name" value="Type-I_RS_S_subunit"/>
</dbReference>
<feature type="domain" description="Type I restriction modification DNA specificity" evidence="4">
    <location>
        <begin position="247"/>
        <end position="360"/>
    </location>
</feature>
<proteinExistence type="inferred from homology"/>
<evidence type="ECO:0000256" key="1">
    <source>
        <dbReference type="ARBA" id="ARBA00010923"/>
    </source>
</evidence>
<dbReference type="SUPFAM" id="SSF116734">
    <property type="entry name" value="DNA methylase specificity domain"/>
    <property type="match status" value="2"/>
</dbReference>
<dbReference type="InterPro" id="IPR044946">
    <property type="entry name" value="Restrct_endonuc_typeI_TRD_sf"/>
</dbReference>
<keyword evidence="2" id="KW-0680">Restriction system</keyword>
<dbReference type="InterPro" id="IPR000055">
    <property type="entry name" value="Restrct_endonuc_typeI_TRD"/>
</dbReference>
<dbReference type="Gene3D" id="1.10.287.1120">
    <property type="entry name" value="Bipartite methylase S protein"/>
    <property type="match status" value="2"/>
</dbReference>
<evidence type="ECO:0000256" key="3">
    <source>
        <dbReference type="ARBA" id="ARBA00023125"/>
    </source>
</evidence>
<evidence type="ECO:0000256" key="2">
    <source>
        <dbReference type="ARBA" id="ARBA00022747"/>
    </source>
</evidence>
<keyword evidence="3" id="KW-0238">DNA-binding</keyword>
<dbReference type="Gene3D" id="3.90.220.20">
    <property type="entry name" value="DNA methylase specificity domains"/>
    <property type="match status" value="2"/>
</dbReference>
<gene>
    <name evidence="5" type="ORF">GCM10009749_34720</name>
</gene>
<reference evidence="5 6" key="1">
    <citation type="journal article" date="2019" name="Int. J. Syst. Evol. Microbiol.">
        <title>The Global Catalogue of Microorganisms (GCM) 10K type strain sequencing project: providing services to taxonomists for standard genome sequencing and annotation.</title>
        <authorList>
            <consortium name="The Broad Institute Genomics Platform"/>
            <consortium name="The Broad Institute Genome Sequencing Center for Infectious Disease"/>
            <person name="Wu L."/>
            <person name="Ma J."/>
        </authorList>
    </citation>
    <scope>NUCLEOTIDE SEQUENCE [LARGE SCALE GENOMIC DNA]</scope>
    <source>
        <strain evidence="5 6">JCM 14322</strain>
    </source>
</reference>
<keyword evidence="5" id="KW-0540">Nuclease</keyword>
<evidence type="ECO:0000313" key="5">
    <source>
        <dbReference type="EMBL" id="GAA1821033.1"/>
    </source>
</evidence>
<feature type="domain" description="Type I restriction modification DNA specificity" evidence="4">
    <location>
        <begin position="8"/>
        <end position="162"/>
    </location>
</feature>
<keyword evidence="5" id="KW-0255">Endonuclease</keyword>
<keyword evidence="6" id="KW-1185">Reference proteome</keyword>
<dbReference type="PANTHER" id="PTHR30408">
    <property type="entry name" value="TYPE-1 RESTRICTION ENZYME ECOKI SPECIFICITY PROTEIN"/>
    <property type="match status" value="1"/>
</dbReference>
<sequence length="396" mass="43758">MNPPADVPWPMRSISDIADFGSGDLISVAQLQRRRSPRFSVPVYGGNGIAGFTSTATVSGPTVILGRVGQKCGVVYRNSGPAWITDNALYARRFKRPLDVRFFALALEAARLNDMKNKNDLPLITQGILNDVKLAWPHSMAEQSAIADAVDDVDQCIGALERLVAKKQAIKQSFIQQLLTGDVRLPGFDQPWVSLPVASRSVLKARIGWQGLKTEEYRETGTHRLVGGTEFADGRVDWSKTPFVDKWRYDQDSYIQLRPGDVLLTKDGSIGKTAFVHDVPGPATLNSGVFVIRPVREAYEPRFLYFMLRSRFFEDFIGRLTAGSTINHLYQRDLVTLVLPAPASLEEQRKIAEVLSDAEAEVGALQTRLAKTRAIKTGMMQQLLSGRTQLPAEAAS</sequence>
<comment type="similarity">
    <text evidence="1">Belongs to the type-I restriction system S methylase family.</text>
</comment>
<accession>A0ABN2MCN1</accession>
<dbReference type="CDD" id="cd17266">
    <property type="entry name" value="RMtype1_S_Sau1132ORF3780P-TRD2-CR2_like"/>
    <property type="match status" value="1"/>
</dbReference>
<dbReference type="PANTHER" id="PTHR30408:SF12">
    <property type="entry name" value="TYPE I RESTRICTION ENZYME MJAVIII SPECIFICITY SUBUNIT"/>
    <property type="match status" value="1"/>
</dbReference>
<evidence type="ECO:0000259" key="4">
    <source>
        <dbReference type="Pfam" id="PF01420"/>
    </source>
</evidence>
<dbReference type="GO" id="GO:0004519">
    <property type="term" value="F:endonuclease activity"/>
    <property type="evidence" value="ECO:0007669"/>
    <property type="project" value="UniProtKB-KW"/>
</dbReference>
<organism evidence="5 6">
    <name type="scientific">Agromyces neolithicus</name>
    <dbReference type="NCBI Taxonomy" id="269420"/>
    <lineage>
        <taxon>Bacteria</taxon>
        <taxon>Bacillati</taxon>
        <taxon>Actinomycetota</taxon>
        <taxon>Actinomycetes</taxon>
        <taxon>Micrococcales</taxon>
        <taxon>Microbacteriaceae</taxon>
        <taxon>Agromyces</taxon>
    </lineage>
</organism>